<evidence type="ECO:0000313" key="1">
    <source>
        <dbReference type="Proteomes" id="UP000790787"/>
    </source>
</evidence>
<organism evidence="1 2">
    <name type="scientific">Nicotiana tabacum</name>
    <name type="common">Common tobacco</name>
    <dbReference type="NCBI Taxonomy" id="4097"/>
    <lineage>
        <taxon>Eukaryota</taxon>
        <taxon>Viridiplantae</taxon>
        <taxon>Streptophyta</taxon>
        <taxon>Embryophyta</taxon>
        <taxon>Tracheophyta</taxon>
        <taxon>Spermatophyta</taxon>
        <taxon>Magnoliopsida</taxon>
        <taxon>eudicotyledons</taxon>
        <taxon>Gunneridae</taxon>
        <taxon>Pentapetalae</taxon>
        <taxon>asterids</taxon>
        <taxon>lamiids</taxon>
        <taxon>Solanales</taxon>
        <taxon>Solanaceae</taxon>
        <taxon>Nicotianoideae</taxon>
        <taxon>Nicotianeae</taxon>
        <taxon>Nicotiana</taxon>
    </lineage>
</organism>
<evidence type="ECO:0000313" key="2">
    <source>
        <dbReference type="RefSeq" id="XP_075099727.1"/>
    </source>
</evidence>
<reference evidence="2" key="2">
    <citation type="submission" date="2025-08" db="UniProtKB">
        <authorList>
            <consortium name="RefSeq"/>
        </authorList>
    </citation>
    <scope>IDENTIFICATION</scope>
    <source>
        <tissue evidence="2">Leaf</tissue>
    </source>
</reference>
<proteinExistence type="predicted"/>
<reference evidence="1" key="1">
    <citation type="journal article" date="2014" name="Nat. Commun.">
        <title>The tobacco genome sequence and its comparison with those of tomato and potato.</title>
        <authorList>
            <person name="Sierro N."/>
            <person name="Battey J.N."/>
            <person name="Ouadi S."/>
            <person name="Bakaher N."/>
            <person name="Bovet L."/>
            <person name="Willig A."/>
            <person name="Goepfert S."/>
            <person name="Peitsch M.C."/>
            <person name="Ivanov N.V."/>
        </authorList>
    </citation>
    <scope>NUCLEOTIDE SEQUENCE [LARGE SCALE GENOMIC DNA]</scope>
</reference>
<accession>A0AC58TR68</accession>
<gene>
    <name evidence="2" type="primary">LOC142176354</name>
</gene>
<protein>
    <submittedName>
        <fullName evidence="2">Uncharacterized protein LOC142176354</fullName>
    </submittedName>
</protein>
<sequence length="134" mass="15261">MRIAILGHNKIGFIEGTYKKEDYGTNLIDLWERYNAIVLSWIMNCVSSDLLSGIVYSSNVCVVWKDLKERFDKINESRILQLHRAITTASPGTSSIATYFSKLRELWADFDCLAPSPGCDCPKASEYEVYNYGF</sequence>
<dbReference type="RefSeq" id="XP_075099727.1">
    <property type="nucleotide sequence ID" value="XM_075243626.1"/>
</dbReference>
<name>A0AC58TR68_TOBAC</name>
<dbReference type="Proteomes" id="UP000790787">
    <property type="component" value="Chromosome 3"/>
</dbReference>
<keyword evidence="1" id="KW-1185">Reference proteome</keyword>